<comment type="caution">
    <text evidence="10">The sequence shown here is derived from an EMBL/GenBank/DDBJ whole genome shotgun (WGS) entry which is preliminary data.</text>
</comment>
<keyword evidence="5 8" id="KW-0812">Transmembrane</keyword>
<evidence type="ECO:0000256" key="3">
    <source>
        <dbReference type="ARBA" id="ARBA00022448"/>
    </source>
</evidence>
<dbReference type="InterPro" id="IPR010065">
    <property type="entry name" value="AA_ABC_transptr_permease_3TM"/>
</dbReference>
<dbReference type="Gene3D" id="1.10.3720.10">
    <property type="entry name" value="MetI-like"/>
    <property type="match status" value="1"/>
</dbReference>
<dbReference type="RefSeq" id="WP_094408929.1">
    <property type="nucleotide sequence ID" value="NZ_BMJZ01000001.1"/>
</dbReference>
<evidence type="ECO:0000256" key="6">
    <source>
        <dbReference type="ARBA" id="ARBA00022989"/>
    </source>
</evidence>
<feature type="transmembrane region" description="Helical" evidence="8">
    <location>
        <begin position="99"/>
        <end position="117"/>
    </location>
</feature>
<accession>A0A255XNW0</accession>
<dbReference type="Proteomes" id="UP000216361">
    <property type="component" value="Unassembled WGS sequence"/>
</dbReference>
<dbReference type="AlphaFoldDB" id="A0A255XNW0"/>
<dbReference type="EMBL" id="NOXS01000032">
    <property type="protein sequence ID" value="OYQ18666.1"/>
    <property type="molecule type" value="Genomic_DNA"/>
</dbReference>
<evidence type="ECO:0000259" key="9">
    <source>
        <dbReference type="PROSITE" id="PS50928"/>
    </source>
</evidence>
<evidence type="ECO:0000256" key="7">
    <source>
        <dbReference type="ARBA" id="ARBA00023136"/>
    </source>
</evidence>
<feature type="transmembrane region" description="Helical" evidence="8">
    <location>
        <begin position="203"/>
        <end position="221"/>
    </location>
</feature>
<evidence type="ECO:0000313" key="11">
    <source>
        <dbReference type="Proteomes" id="UP000216361"/>
    </source>
</evidence>
<dbReference type="CDD" id="cd06261">
    <property type="entry name" value="TM_PBP2"/>
    <property type="match status" value="1"/>
</dbReference>
<feature type="transmembrane region" description="Helical" evidence="8">
    <location>
        <begin position="35"/>
        <end position="58"/>
    </location>
</feature>
<evidence type="ECO:0000256" key="1">
    <source>
        <dbReference type="ARBA" id="ARBA00004429"/>
    </source>
</evidence>
<comment type="similarity">
    <text evidence="2">Belongs to the binding-protein-dependent transport system permease family. HisMQ subfamily.</text>
</comment>
<feature type="domain" description="ABC transmembrane type-1" evidence="9">
    <location>
        <begin position="158"/>
        <end position="352"/>
    </location>
</feature>
<evidence type="ECO:0000256" key="5">
    <source>
        <dbReference type="ARBA" id="ARBA00022692"/>
    </source>
</evidence>
<keyword evidence="7 8" id="KW-0472">Membrane</keyword>
<feature type="transmembrane region" description="Helical" evidence="8">
    <location>
        <begin position="233"/>
        <end position="253"/>
    </location>
</feature>
<dbReference type="SUPFAM" id="SSF161098">
    <property type="entry name" value="MetI-like"/>
    <property type="match status" value="1"/>
</dbReference>
<dbReference type="Pfam" id="PF00528">
    <property type="entry name" value="BPD_transp_1"/>
    <property type="match status" value="1"/>
</dbReference>
<dbReference type="GO" id="GO:0022857">
    <property type="term" value="F:transmembrane transporter activity"/>
    <property type="evidence" value="ECO:0007669"/>
    <property type="project" value="InterPro"/>
</dbReference>
<dbReference type="InterPro" id="IPR043429">
    <property type="entry name" value="ArtM/GltK/GlnP/TcyL/YhdX-like"/>
</dbReference>
<dbReference type="GO" id="GO:0006865">
    <property type="term" value="P:amino acid transport"/>
    <property type="evidence" value="ECO:0007669"/>
    <property type="project" value="TreeGrafter"/>
</dbReference>
<organism evidence="10 11">
    <name type="scientific">Elstera cyanobacteriorum</name>
    <dbReference type="NCBI Taxonomy" id="2022747"/>
    <lineage>
        <taxon>Bacteria</taxon>
        <taxon>Pseudomonadati</taxon>
        <taxon>Pseudomonadota</taxon>
        <taxon>Alphaproteobacteria</taxon>
        <taxon>Rhodospirillales</taxon>
        <taxon>Rhodospirillaceae</taxon>
        <taxon>Elstera</taxon>
    </lineage>
</organism>
<dbReference type="NCBIfam" id="TIGR01726">
    <property type="entry name" value="HEQRo_perm_3TM"/>
    <property type="match status" value="1"/>
</dbReference>
<keyword evidence="11" id="KW-1185">Reference proteome</keyword>
<dbReference type="OrthoDB" id="9771188at2"/>
<name>A0A255XNW0_9PROT</name>
<gene>
    <name evidence="10" type="ORF">CHR90_10410</name>
</gene>
<feature type="transmembrane region" description="Helical" evidence="8">
    <location>
        <begin position="162"/>
        <end position="182"/>
    </location>
</feature>
<comment type="subcellular location">
    <subcellularLocation>
        <location evidence="1">Cell inner membrane</location>
        <topology evidence="1">Multi-pass membrane protein</topology>
    </subcellularLocation>
    <subcellularLocation>
        <location evidence="8">Cell membrane</location>
        <topology evidence="8">Multi-pass membrane protein</topology>
    </subcellularLocation>
</comment>
<evidence type="ECO:0000256" key="2">
    <source>
        <dbReference type="ARBA" id="ARBA00010072"/>
    </source>
</evidence>
<protein>
    <submittedName>
        <fullName evidence="10">Amino acid ABC transporter permease</fullName>
    </submittedName>
</protein>
<dbReference type="PANTHER" id="PTHR30614">
    <property type="entry name" value="MEMBRANE COMPONENT OF AMINO ACID ABC TRANSPORTER"/>
    <property type="match status" value="1"/>
</dbReference>
<dbReference type="GO" id="GO:0043190">
    <property type="term" value="C:ATP-binding cassette (ABC) transporter complex"/>
    <property type="evidence" value="ECO:0007669"/>
    <property type="project" value="InterPro"/>
</dbReference>
<dbReference type="PANTHER" id="PTHR30614:SF41">
    <property type="entry name" value="INNER MEMBRANE AMINO-ACID ABC TRANSPORTER PERMEASE PROTEIN YHDY"/>
    <property type="match status" value="1"/>
</dbReference>
<keyword evidence="4" id="KW-1003">Cell membrane</keyword>
<sequence length="365" mass="40686">MSVQTTSAPIEKPPVTEVGVIGWLRANLFNSPFNSVLTIACFALIVYILQAILPWALFKAVWSGTPKDCQVEGVGACWAVVSEKNRFTLFGRYTYDEQWRPAVAILLFLGLIGLSCFRRFWGKALIWAWVSQVFIWAILMWGGVLGLKFVSHEQWGGLPLTLMMSVVAIVVAYPIGIVLALGRRSDMPVARSLCVAYIELIRGVPLISVLFMASVMIPLFFPEGVTVDKLLRAQIGFTMFLAAYLAEVVRAGLQAIPKGQYEAADALGLGYWAKMRLIVLPQALRLVIPPMVNSFISTFKDTSLVIIIGLVDLLNAGKIAVNDPPWRSFYVEMYVYIALIYFAFCFTMSKFSQRLERDLSKATSR</sequence>
<evidence type="ECO:0000256" key="4">
    <source>
        <dbReference type="ARBA" id="ARBA00022475"/>
    </source>
</evidence>
<feature type="transmembrane region" description="Helical" evidence="8">
    <location>
        <begin position="333"/>
        <end position="351"/>
    </location>
</feature>
<dbReference type="InterPro" id="IPR035906">
    <property type="entry name" value="MetI-like_sf"/>
</dbReference>
<evidence type="ECO:0000313" key="10">
    <source>
        <dbReference type="EMBL" id="OYQ18666.1"/>
    </source>
</evidence>
<keyword evidence="6 8" id="KW-1133">Transmembrane helix</keyword>
<dbReference type="PROSITE" id="PS50928">
    <property type="entry name" value="ABC_TM1"/>
    <property type="match status" value="1"/>
</dbReference>
<dbReference type="InterPro" id="IPR000515">
    <property type="entry name" value="MetI-like"/>
</dbReference>
<feature type="transmembrane region" description="Helical" evidence="8">
    <location>
        <begin position="124"/>
        <end position="142"/>
    </location>
</feature>
<keyword evidence="3 8" id="KW-0813">Transport</keyword>
<reference evidence="10 11" key="1">
    <citation type="submission" date="2017-07" db="EMBL/GenBank/DDBJ databases">
        <title>Elstera cyanobacteriorum sp. nov., a novel bacterium isolated from cyanobacterial aggregates in a eutrophic lake.</title>
        <authorList>
            <person name="Cai H."/>
        </authorList>
    </citation>
    <scope>NUCLEOTIDE SEQUENCE [LARGE SCALE GENOMIC DNA]</scope>
    <source>
        <strain evidence="10 11">TH019</strain>
    </source>
</reference>
<proteinExistence type="inferred from homology"/>
<evidence type="ECO:0000256" key="8">
    <source>
        <dbReference type="RuleBase" id="RU363032"/>
    </source>
</evidence>